<reference evidence="2 3" key="1">
    <citation type="submission" date="2016-10" db="EMBL/GenBank/DDBJ databases">
        <title>The genome sequence of Colletotrichum fioriniae PJ7.</title>
        <authorList>
            <person name="Baroncelli R."/>
        </authorList>
    </citation>
    <scope>NUCLEOTIDE SEQUENCE [LARGE SCALE GENOMIC DNA]</scope>
    <source>
        <strain evidence="2 3">IMI 309622</strain>
    </source>
</reference>
<accession>A0AAI9Z974</accession>
<feature type="region of interest" description="Disordered" evidence="1">
    <location>
        <begin position="343"/>
        <end position="385"/>
    </location>
</feature>
<gene>
    <name evidence="2" type="ORF">CCOS01_00411</name>
</gene>
<evidence type="ECO:0000256" key="1">
    <source>
        <dbReference type="SAM" id="MobiDB-lite"/>
    </source>
</evidence>
<protein>
    <submittedName>
        <fullName evidence="2">Uncharacterized protein</fullName>
    </submittedName>
</protein>
<feature type="compositionally biased region" description="Basic and acidic residues" evidence="1">
    <location>
        <begin position="512"/>
        <end position="555"/>
    </location>
</feature>
<feature type="compositionally biased region" description="Polar residues" evidence="1">
    <location>
        <begin position="370"/>
        <end position="385"/>
    </location>
</feature>
<proteinExistence type="predicted"/>
<feature type="compositionally biased region" description="Basic and acidic residues" evidence="1">
    <location>
        <begin position="354"/>
        <end position="369"/>
    </location>
</feature>
<feature type="compositionally biased region" description="Polar residues" evidence="1">
    <location>
        <begin position="463"/>
        <end position="473"/>
    </location>
</feature>
<keyword evidence="3" id="KW-1185">Reference proteome</keyword>
<dbReference type="AlphaFoldDB" id="A0AAI9Z974"/>
<evidence type="ECO:0000313" key="2">
    <source>
        <dbReference type="EMBL" id="KAK1539097.1"/>
    </source>
</evidence>
<dbReference type="EMBL" id="MOOE01000001">
    <property type="protein sequence ID" value="KAK1539097.1"/>
    <property type="molecule type" value="Genomic_DNA"/>
</dbReference>
<name>A0AAI9Z974_9PEZI</name>
<sequence length="555" mass="58807">MGPTTTNPTATITNNSGYGVDIYDVFNPSSDPSTPVPLTYTLLATVPNGAVAQPVQTIHFASQVQAMLSGTIKELNGNYYQQFPVAVLAVSPFADSNAITITSDMLQSMVDSFKFIKYVQANPSSQLSTKFNTALADKSQEDAVDQLFKGTGSFQLCTLITWTAVFTWQAQFTSAWQGTYYLYSGGDNSAGSTSDSSAPALQGTLAITASADASSAVLTMAGTGNVNTPVVMAGNGTMQEENQGNGNLSVALTPAWLNLTSTNDTSSYAIAASFVGKINDIEVAGSTNQLSIPSSSDDSNSSQTWPLIKHIIDSVESLTTSLVNIGLLYYMVKDFKQDAMQKKNDAQQGATSKSDAKDRESKAEADSRASEVSQVNKKSESNKATIQLAQQQSRDVAQSRAIQIDFNAIKGQEQKLAEALETGPSSDAVVEVAEDLEAAGNNLGKAVSENATEEARNEALTDASASLKNTSAKIDQELKGEGSQLSQEQEGALKSSEVALDKADAQSNAVEKLQKEEEDRAKDDVKNKVEESPFDDSDTKAKGTGEGGESHDIKI</sequence>
<feature type="region of interest" description="Disordered" evidence="1">
    <location>
        <begin position="443"/>
        <end position="555"/>
    </location>
</feature>
<evidence type="ECO:0000313" key="3">
    <source>
        <dbReference type="Proteomes" id="UP001240678"/>
    </source>
</evidence>
<dbReference type="GeneID" id="85332155"/>
<organism evidence="2 3">
    <name type="scientific">Colletotrichum costaricense</name>
    <dbReference type="NCBI Taxonomy" id="1209916"/>
    <lineage>
        <taxon>Eukaryota</taxon>
        <taxon>Fungi</taxon>
        <taxon>Dikarya</taxon>
        <taxon>Ascomycota</taxon>
        <taxon>Pezizomycotina</taxon>
        <taxon>Sordariomycetes</taxon>
        <taxon>Hypocreomycetidae</taxon>
        <taxon>Glomerellales</taxon>
        <taxon>Glomerellaceae</taxon>
        <taxon>Colletotrichum</taxon>
        <taxon>Colletotrichum acutatum species complex</taxon>
    </lineage>
</organism>
<dbReference type="Proteomes" id="UP001240678">
    <property type="component" value="Unassembled WGS sequence"/>
</dbReference>
<dbReference type="RefSeq" id="XP_060320046.1">
    <property type="nucleotide sequence ID" value="XM_060448608.1"/>
</dbReference>
<comment type="caution">
    <text evidence="2">The sequence shown here is derived from an EMBL/GenBank/DDBJ whole genome shotgun (WGS) entry which is preliminary data.</text>
</comment>